<dbReference type="Gene3D" id="1.10.10.60">
    <property type="entry name" value="Homeodomain-like"/>
    <property type="match status" value="2"/>
</dbReference>
<dbReference type="InterPro" id="IPR018062">
    <property type="entry name" value="HTH_AraC-typ_CS"/>
</dbReference>
<dbReference type="GO" id="GO:0003700">
    <property type="term" value="F:DNA-binding transcription factor activity"/>
    <property type="evidence" value="ECO:0007669"/>
    <property type="project" value="InterPro"/>
</dbReference>
<evidence type="ECO:0000256" key="3">
    <source>
        <dbReference type="ARBA" id="ARBA00023163"/>
    </source>
</evidence>
<keyword evidence="2 5" id="KW-0238">DNA-binding</keyword>
<dbReference type="PRINTS" id="PR00032">
    <property type="entry name" value="HTHARAC"/>
</dbReference>
<dbReference type="InterPro" id="IPR020449">
    <property type="entry name" value="Tscrpt_reg_AraC-type_HTH"/>
</dbReference>
<dbReference type="Gene3D" id="2.60.120.10">
    <property type="entry name" value="Jelly Rolls"/>
    <property type="match status" value="1"/>
</dbReference>
<dbReference type="AlphaFoldDB" id="A0A2P8EEP7"/>
<dbReference type="SUPFAM" id="SSF51182">
    <property type="entry name" value="RmlC-like cupins"/>
    <property type="match status" value="1"/>
</dbReference>
<evidence type="ECO:0000256" key="1">
    <source>
        <dbReference type="ARBA" id="ARBA00023015"/>
    </source>
</evidence>
<dbReference type="PROSITE" id="PS01124">
    <property type="entry name" value="HTH_ARAC_FAMILY_2"/>
    <property type="match status" value="1"/>
</dbReference>
<comment type="caution">
    <text evidence="5">The sequence shown here is derived from an EMBL/GenBank/DDBJ whole genome shotgun (WGS) entry which is preliminary data.</text>
</comment>
<dbReference type="InterPro" id="IPR014710">
    <property type="entry name" value="RmlC-like_jellyroll"/>
</dbReference>
<dbReference type="InterPro" id="IPR009057">
    <property type="entry name" value="Homeodomain-like_sf"/>
</dbReference>
<feature type="domain" description="HTH araC/xylS-type" evidence="4">
    <location>
        <begin position="187"/>
        <end position="285"/>
    </location>
</feature>
<dbReference type="InterPro" id="IPR011051">
    <property type="entry name" value="RmlC_Cupin_sf"/>
</dbReference>
<dbReference type="PANTHER" id="PTHR43280:SF27">
    <property type="entry name" value="TRANSCRIPTIONAL REGULATOR MTLR"/>
    <property type="match status" value="1"/>
</dbReference>
<dbReference type="GO" id="GO:0043565">
    <property type="term" value="F:sequence-specific DNA binding"/>
    <property type="evidence" value="ECO:0007669"/>
    <property type="project" value="InterPro"/>
</dbReference>
<dbReference type="InterPro" id="IPR018060">
    <property type="entry name" value="HTH_AraC"/>
</dbReference>
<reference evidence="5 6" key="1">
    <citation type="submission" date="2018-03" db="EMBL/GenBank/DDBJ databases">
        <title>Genomic Encyclopedia of Archaeal and Bacterial Type Strains, Phase II (KMG-II): from individual species to whole genera.</title>
        <authorList>
            <person name="Goeker M."/>
        </authorList>
    </citation>
    <scope>NUCLEOTIDE SEQUENCE [LARGE SCALE GENOMIC DNA]</scope>
    <source>
        <strain evidence="5 6">DSM 28057</strain>
    </source>
</reference>
<dbReference type="CDD" id="cd06976">
    <property type="entry name" value="cupin_MtlR-like_N"/>
    <property type="match status" value="1"/>
</dbReference>
<evidence type="ECO:0000313" key="6">
    <source>
        <dbReference type="Proteomes" id="UP000240708"/>
    </source>
</evidence>
<dbReference type="Pfam" id="PF12833">
    <property type="entry name" value="HTH_18"/>
    <property type="match status" value="1"/>
</dbReference>
<keyword evidence="3" id="KW-0804">Transcription</keyword>
<gene>
    <name evidence="5" type="ORF">CLV48_101893</name>
</gene>
<organism evidence="5 6">
    <name type="scientific">Cecembia rubra</name>
    <dbReference type="NCBI Taxonomy" id="1485585"/>
    <lineage>
        <taxon>Bacteria</taxon>
        <taxon>Pseudomonadati</taxon>
        <taxon>Bacteroidota</taxon>
        <taxon>Cytophagia</taxon>
        <taxon>Cytophagales</taxon>
        <taxon>Cyclobacteriaceae</taxon>
        <taxon>Cecembia</taxon>
    </lineage>
</organism>
<proteinExistence type="predicted"/>
<dbReference type="SMART" id="SM00342">
    <property type="entry name" value="HTH_ARAC"/>
    <property type="match status" value="1"/>
</dbReference>
<dbReference type="EMBL" id="PYGF01000001">
    <property type="protein sequence ID" value="PSL07952.1"/>
    <property type="molecule type" value="Genomic_DNA"/>
</dbReference>
<keyword evidence="1" id="KW-0805">Transcription regulation</keyword>
<dbReference type="OrthoDB" id="792101at2"/>
<evidence type="ECO:0000259" key="4">
    <source>
        <dbReference type="PROSITE" id="PS01124"/>
    </source>
</evidence>
<dbReference type="PROSITE" id="PS00041">
    <property type="entry name" value="HTH_ARAC_FAMILY_1"/>
    <property type="match status" value="1"/>
</dbReference>
<dbReference type="PANTHER" id="PTHR43280">
    <property type="entry name" value="ARAC-FAMILY TRANSCRIPTIONAL REGULATOR"/>
    <property type="match status" value="1"/>
</dbReference>
<keyword evidence="6" id="KW-1185">Reference proteome</keyword>
<dbReference type="RefSeq" id="WP_106565981.1">
    <property type="nucleotide sequence ID" value="NZ_JAUVYL010000054.1"/>
</dbReference>
<name>A0A2P8EEP7_9BACT</name>
<evidence type="ECO:0000313" key="5">
    <source>
        <dbReference type="EMBL" id="PSL07952.1"/>
    </source>
</evidence>
<protein>
    <submittedName>
        <fullName evidence="5">AraC-like DNA-binding protein</fullName>
    </submittedName>
</protein>
<sequence length="291" mass="33930">MKAKLLERRSPFDKSFISDVHSYPHFLNVWHYHPEFELVYIIQSKGTRFIGDSIKPFQEGDLVLIGEELPHMWQNDPEYFQKESGLTAEAITIHFRKDFAGSGLLDIPEMIPIQQMLERSKQGLVFDRETALLAKNKMKEVHESEAFARLMLFLELLYILANCKNFQQLSTKGFVHPSEKNGDLRIDKVYSFTYNNFRRNITLDEVADVANLNPTAFCRFFKKYTKKNYSKFLNEIRIGYACKLLLEEGLNISEVGYESGFNNLSNFNRQFKSLIGISPSQYLNKHQRGKK</sequence>
<dbReference type="Proteomes" id="UP000240708">
    <property type="component" value="Unassembled WGS sequence"/>
</dbReference>
<dbReference type="SUPFAM" id="SSF46689">
    <property type="entry name" value="Homeodomain-like"/>
    <property type="match status" value="2"/>
</dbReference>
<evidence type="ECO:0000256" key="2">
    <source>
        <dbReference type="ARBA" id="ARBA00023125"/>
    </source>
</evidence>
<accession>A0A2P8EEP7</accession>